<dbReference type="InterPro" id="IPR034085">
    <property type="entry name" value="TOG"/>
</dbReference>
<dbReference type="Pfam" id="PF08920">
    <property type="entry name" value="SF3b1"/>
    <property type="match status" value="1"/>
</dbReference>
<dbReference type="InterPro" id="IPR054573">
    <property type="entry name" value="PP2A/SF3B1-like_HEAT"/>
</dbReference>
<proteinExistence type="inferred from homology"/>
<evidence type="ECO:0000256" key="5">
    <source>
        <dbReference type="ARBA" id="ARBA00022737"/>
    </source>
</evidence>
<keyword evidence="3" id="KW-0507">mRNA processing</keyword>
<dbReference type="Gene3D" id="1.25.10.10">
    <property type="entry name" value="Leucine-rich Repeat Variant"/>
    <property type="match status" value="3"/>
</dbReference>
<evidence type="ECO:0000256" key="3">
    <source>
        <dbReference type="ARBA" id="ARBA00022664"/>
    </source>
</evidence>
<sequence>MVSASLPIYVSEEDPQTMKIEGNFDITKMGDDTEIQSPKAGKRKMEKDIAAVTSLTFDTDLFSSATNKYEGYESSIAVNDDEDNFDPTENEIARKMASFTAPKQFFKDPLRTGEEDEISGFRQPSKIIDREDDYRRRRLDRIISPERNDPFLDKTPGPEVRTYADIMREKALKRKEEEVKREIAKRKKEEEETTKDKEKDVEKPKKRNRWDMSQDESTGGKKAKARSDWDLPDSTPGIRKWDATPTPGGIGDATPGISRKNRWDETPTPGRLNDSEAIPAGGVTPGATPAGMAWDSTPKLGGLATPTPKRQRSRWDETPATMGSATPGATPAAAYTPGVTPFGAVDMSTPTPNAIMHNTMTPEQYNLLRWEKDIEDRNRPLTDEEFGAMFPQEGYKILDPPLSYVPIRTPARKLLATPTPMSTPLYNIPEENRGQQFDVPKEMPGGLPFMKPEDYQYFGSLLNEENEDDLSPDEQKERKIMKLLLKVKNGTLSQRKTALRQLTDKAREFGAGPLFNRILPLLMQPTLEDQERHLLVKVIDRVLYKLDELVRPYVHKVLVVIEPLLIDEDYYARVEGREIISNLSKAAGLATMIAAMRPDIDNIDEYVRNTTARAFSVVASALGIPALLPFLKAVCQSKKSWQARHTGIKIVQQIAILIGCAVLPHLRFLVEIIEHGLNDENQKVRTITALSLAALAEASAPYGIESFDSVLKPLWKGILSHRGKVLAAFLKAIGFIIPLMDAIYASYYTKEVMFILIREFQSPDEEMKKIVLKVVKQCVSTEGVDPGYIRTYILPNFLKNFWVRRMALDRRNYKQLVETTVEIANKVGVADIVGRIVEDLKDESEPYRRMVMETIEKVVDNLGASDIDTRLEELLIDGILYAFQEQTSDDANVMLNGFGAVVNSIGQRVKPYLPQICGTIKWRLNNKSAKVRQQAADLISRIAVVMKQCGEEQLMGHLGVVLYEYLGEEYPEVLGSILGALKAIVNVIGMTKMTPPIKDLLPRLTPILKNRHEKVQENCIDLVGRIADRGAEFVPAREWMRICFELLEMLKAHKKGIRRATVNTFGYIAKAIGPQDVLATLLNNLKVQERQNRVCTTVAIAIVAETCSPFTVLPALMNEYRVPELNVQNGVLKSLSFLFEYIGEMGKDYIYAVTPLLEDALMDRDLVHRQTAASAVKHMAFGVVGLGCEDALVHLMNYVWPNIFETSPHVINAVTEAIEGMRVALGPAVVLNYCLQGLFHPARKVREVYWKIYNSLYIGAQDGLVALYPVFEDEESNVFCRPELHIFV</sequence>
<dbReference type="SUPFAM" id="SSF48371">
    <property type="entry name" value="ARM repeat"/>
    <property type="match status" value="1"/>
</dbReference>
<feature type="domain" description="TOG" evidence="9">
    <location>
        <begin position="860"/>
        <end position="1100"/>
    </location>
</feature>
<dbReference type="GO" id="GO:0003729">
    <property type="term" value="F:mRNA binding"/>
    <property type="evidence" value="ECO:0007669"/>
    <property type="project" value="InterPro"/>
</dbReference>
<keyword evidence="6" id="KW-0508">mRNA splicing</keyword>
<dbReference type="InterPro" id="IPR011989">
    <property type="entry name" value="ARM-like"/>
</dbReference>
<protein>
    <recommendedName>
        <fullName evidence="9">TOG domain-containing protein</fullName>
    </recommendedName>
</protein>
<feature type="region of interest" description="Disordered" evidence="8">
    <location>
        <begin position="141"/>
        <end position="280"/>
    </location>
</feature>
<evidence type="ECO:0000259" key="9">
    <source>
        <dbReference type="SMART" id="SM01349"/>
    </source>
</evidence>
<organism evidence="10 11">
    <name type="scientific">Buddleja alternifolia</name>
    <dbReference type="NCBI Taxonomy" id="168488"/>
    <lineage>
        <taxon>Eukaryota</taxon>
        <taxon>Viridiplantae</taxon>
        <taxon>Streptophyta</taxon>
        <taxon>Embryophyta</taxon>
        <taxon>Tracheophyta</taxon>
        <taxon>Spermatophyta</taxon>
        <taxon>Magnoliopsida</taxon>
        <taxon>eudicotyledons</taxon>
        <taxon>Gunneridae</taxon>
        <taxon>Pentapetalae</taxon>
        <taxon>asterids</taxon>
        <taxon>lamiids</taxon>
        <taxon>Lamiales</taxon>
        <taxon>Scrophulariaceae</taxon>
        <taxon>Buddlejeae</taxon>
        <taxon>Buddleja</taxon>
    </lineage>
</organism>
<dbReference type="InterPro" id="IPR016024">
    <property type="entry name" value="ARM-type_fold"/>
</dbReference>
<comment type="caution">
    <text evidence="10">The sequence shown here is derived from an EMBL/GenBank/DDBJ whole genome shotgun (WGS) entry which is preliminary data.</text>
</comment>
<comment type="similarity">
    <text evidence="2">Belongs to the SF3B1 family.</text>
</comment>
<dbReference type="Proteomes" id="UP000826271">
    <property type="component" value="Unassembled WGS sequence"/>
</dbReference>
<evidence type="ECO:0000256" key="2">
    <source>
        <dbReference type="ARBA" id="ARBA00005754"/>
    </source>
</evidence>
<dbReference type="GO" id="GO:0005681">
    <property type="term" value="C:spliceosomal complex"/>
    <property type="evidence" value="ECO:0007669"/>
    <property type="project" value="UniProtKB-KW"/>
</dbReference>
<keyword evidence="4" id="KW-0747">Spliceosome</keyword>
<gene>
    <name evidence="10" type="ORF">BUALT_Bualt13G0045800</name>
</gene>
<dbReference type="FunFam" id="1.25.10.10:FF:000066">
    <property type="entry name" value="Splicing factor 3B subunit 1"/>
    <property type="match status" value="1"/>
</dbReference>
<evidence type="ECO:0000256" key="6">
    <source>
        <dbReference type="ARBA" id="ARBA00023187"/>
    </source>
</evidence>
<dbReference type="FunFam" id="1.25.10.10:FF:000069">
    <property type="entry name" value="Splicing factor 3B subunit 1"/>
    <property type="match status" value="1"/>
</dbReference>
<evidence type="ECO:0000256" key="4">
    <source>
        <dbReference type="ARBA" id="ARBA00022728"/>
    </source>
</evidence>
<accession>A0AAV6WTV5</accession>
<feature type="compositionally biased region" description="Basic and acidic residues" evidence="8">
    <location>
        <begin position="166"/>
        <end position="203"/>
    </location>
</feature>
<reference evidence="10" key="1">
    <citation type="submission" date="2019-10" db="EMBL/GenBank/DDBJ databases">
        <authorList>
            <person name="Zhang R."/>
            <person name="Pan Y."/>
            <person name="Wang J."/>
            <person name="Ma R."/>
            <person name="Yu S."/>
        </authorList>
    </citation>
    <scope>NUCLEOTIDE SEQUENCE</scope>
    <source>
        <strain evidence="10">LA-IB0</strain>
        <tissue evidence="10">Leaf</tissue>
    </source>
</reference>
<dbReference type="Pfam" id="PF22646">
    <property type="entry name" value="PPP2R1A-like_HEAT"/>
    <property type="match status" value="1"/>
</dbReference>
<keyword evidence="7" id="KW-0539">Nucleus</keyword>
<evidence type="ECO:0000256" key="8">
    <source>
        <dbReference type="SAM" id="MobiDB-lite"/>
    </source>
</evidence>
<keyword evidence="11" id="KW-1185">Reference proteome</keyword>
<keyword evidence="5" id="KW-0677">Repeat</keyword>
<evidence type="ECO:0000313" key="11">
    <source>
        <dbReference type="Proteomes" id="UP000826271"/>
    </source>
</evidence>
<dbReference type="EMBL" id="WHWC01000013">
    <property type="protein sequence ID" value="KAG8371042.1"/>
    <property type="molecule type" value="Genomic_DNA"/>
</dbReference>
<evidence type="ECO:0000313" key="10">
    <source>
        <dbReference type="EMBL" id="KAG8371042.1"/>
    </source>
</evidence>
<comment type="subcellular location">
    <subcellularLocation>
        <location evidence="1">Nucleus</location>
    </subcellularLocation>
</comment>
<feature type="compositionally biased region" description="Low complexity" evidence="8">
    <location>
        <begin position="318"/>
        <end position="333"/>
    </location>
</feature>
<evidence type="ECO:0000256" key="7">
    <source>
        <dbReference type="ARBA" id="ARBA00023242"/>
    </source>
</evidence>
<feature type="compositionally biased region" description="Basic and acidic residues" evidence="8">
    <location>
        <begin position="141"/>
        <end position="152"/>
    </location>
</feature>
<evidence type="ECO:0000256" key="1">
    <source>
        <dbReference type="ARBA" id="ARBA00004123"/>
    </source>
</evidence>
<feature type="region of interest" description="Disordered" evidence="8">
    <location>
        <begin position="301"/>
        <end position="333"/>
    </location>
</feature>
<name>A0AAV6WTV5_9LAMI</name>
<dbReference type="FunFam" id="1.25.10.10:FF:000073">
    <property type="entry name" value="Splicing factor 3b, subunit 1"/>
    <property type="match status" value="1"/>
</dbReference>
<dbReference type="InterPro" id="IPR038737">
    <property type="entry name" value="SF3b_su1-like"/>
</dbReference>
<dbReference type="GO" id="GO:0000245">
    <property type="term" value="P:spliceosomal complex assembly"/>
    <property type="evidence" value="ECO:0007669"/>
    <property type="project" value="InterPro"/>
</dbReference>
<dbReference type="SMART" id="SM01349">
    <property type="entry name" value="TOG"/>
    <property type="match status" value="1"/>
</dbReference>
<dbReference type="InterPro" id="IPR015016">
    <property type="entry name" value="SF3b_su1"/>
</dbReference>
<dbReference type="PANTHER" id="PTHR12097">
    <property type="entry name" value="SPLICING FACTOR 3B, SUBUNIT 1-RELATED"/>
    <property type="match status" value="1"/>
</dbReference>